<dbReference type="OrthoDB" id="3746887at2"/>
<comment type="caution">
    <text evidence="3">The sequence shown here is derived from an EMBL/GenBank/DDBJ whole genome shotgun (WGS) entry which is preliminary data.</text>
</comment>
<protein>
    <recommendedName>
        <fullName evidence="5">Copper chaperone PCu(A)C</fullName>
    </recommendedName>
</protein>
<accession>A0A371P1U1</accession>
<dbReference type="AlphaFoldDB" id="A0A371P1U1"/>
<evidence type="ECO:0000256" key="2">
    <source>
        <dbReference type="SAM" id="SignalP"/>
    </source>
</evidence>
<feature type="chain" id="PRO_5017042529" description="Copper chaperone PCu(A)C" evidence="2">
    <location>
        <begin position="28"/>
        <end position="306"/>
    </location>
</feature>
<keyword evidence="2" id="KW-0732">Signal</keyword>
<keyword evidence="4" id="KW-1185">Reference proteome</keyword>
<dbReference type="EMBL" id="QUBR01000002">
    <property type="protein sequence ID" value="REK69913.1"/>
    <property type="molecule type" value="Genomic_DNA"/>
</dbReference>
<proteinExistence type="predicted"/>
<sequence length="306" mass="32210">MLTMMRRRTAAVLLGVSLVGGVAAGFAADAMTSDPPTREATPRASASPATKTGVEVKSPVLVANDDGGATLSATLVNHTDRALTINSAMGGMPDDDEAPVLLMFAGTPRATLPPGSSTTIGRAGEPFRIRFRDRVQVGSTLPITLDLAKARYRREADDVTFTATVVARGARHADVANNAPNRSISVRDGIIVKVPGQDKAYLDGWIDSSVDDMTDIRPTGDVGKRGDLEILHQTATGGPSGVSARAGVPVRLGYAPYKDDGQPGDRDYVRADEVEVGRTVQITFRFPSGDVVARFKVVQGKPDGTI</sequence>
<gene>
    <name evidence="3" type="ORF">DX116_12030</name>
</gene>
<name>A0A371P1U1_9ACTN</name>
<feature type="signal peptide" evidence="2">
    <location>
        <begin position="1"/>
        <end position="27"/>
    </location>
</feature>
<evidence type="ECO:0000313" key="4">
    <source>
        <dbReference type="Proteomes" id="UP000265581"/>
    </source>
</evidence>
<dbReference type="Proteomes" id="UP000265581">
    <property type="component" value="Unassembled WGS sequence"/>
</dbReference>
<reference evidence="3 4" key="1">
    <citation type="submission" date="2018-08" db="EMBL/GenBank/DDBJ databases">
        <title>Aeromicrobium sp. M2KJ-4, whole genome shotgun sequence.</title>
        <authorList>
            <person name="Tuo L."/>
        </authorList>
    </citation>
    <scope>NUCLEOTIDE SEQUENCE [LARGE SCALE GENOMIC DNA]</scope>
    <source>
        <strain evidence="3 4">M2KJ-4</strain>
    </source>
</reference>
<dbReference type="RefSeq" id="WP_119704511.1">
    <property type="nucleotide sequence ID" value="NZ_JBHSOI010000002.1"/>
</dbReference>
<organism evidence="3 4">
    <name type="scientific">Aeromicrobium endophyticum</name>
    <dbReference type="NCBI Taxonomy" id="2292704"/>
    <lineage>
        <taxon>Bacteria</taxon>
        <taxon>Bacillati</taxon>
        <taxon>Actinomycetota</taxon>
        <taxon>Actinomycetes</taxon>
        <taxon>Propionibacteriales</taxon>
        <taxon>Nocardioidaceae</taxon>
        <taxon>Aeromicrobium</taxon>
    </lineage>
</organism>
<feature type="region of interest" description="Disordered" evidence="1">
    <location>
        <begin position="30"/>
        <end position="52"/>
    </location>
</feature>
<evidence type="ECO:0000256" key="1">
    <source>
        <dbReference type="SAM" id="MobiDB-lite"/>
    </source>
</evidence>
<evidence type="ECO:0000313" key="3">
    <source>
        <dbReference type="EMBL" id="REK69913.1"/>
    </source>
</evidence>
<evidence type="ECO:0008006" key="5">
    <source>
        <dbReference type="Google" id="ProtNLM"/>
    </source>
</evidence>